<keyword evidence="4 7" id="KW-1133">Transmembrane helix</keyword>
<protein>
    <recommendedName>
        <fullName evidence="8">ABC3 transporter permease C-terminal domain-containing protein</fullName>
    </recommendedName>
</protein>
<evidence type="ECO:0000256" key="1">
    <source>
        <dbReference type="ARBA" id="ARBA00004651"/>
    </source>
</evidence>
<keyword evidence="3 7" id="KW-0812">Transmembrane</keyword>
<evidence type="ECO:0000256" key="7">
    <source>
        <dbReference type="SAM" id="Phobius"/>
    </source>
</evidence>
<evidence type="ECO:0000256" key="5">
    <source>
        <dbReference type="ARBA" id="ARBA00023136"/>
    </source>
</evidence>
<dbReference type="InterPro" id="IPR003838">
    <property type="entry name" value="ABC3_permease_C"/>
</dbReference>
<dbReference type="Proteomes" id="UP000502415">
    <property type="component" value="Chromosome"/>
</dbReference>
<dbReference type="InterPro" id="IPR050250">
    <property type="entry name" value="Macrolide_Exporter_MacB"/>
</dbReference>
<dbReference type="PANTHER" id="PTHR30572:SF4">
    <property type="entry name" value="ABC TRANSPORTER PERMEASE YTRF"/>
    <property type="match status" value="1"/>
</dbReference>
<dbReference type="GO" id="GO:0022857">
    <property type="term" value="F:transmembrane transporter activity"/>
    <property type="evidence" value="ECO:0007669"/>
    <property type="project" value="TreeGrafter"/>
</dbReference>
<dbReference type="EMBL" id="CP051685">
    <property type="protein sequence ID" value="QJD99938.1"/>
    <property type="molecule type" value="Genomic_DNA"/>
</dbReference>
<comment type="subcellular location">
    <subcellularLocation>
        <location evidence="1">Cell membrane</location>
        <topology evidence="1">Multi-pass membrane protein</topology>
    </subcellularLocation>
</comment>
<keyword evidence="5 7" id="KW-0472">Membrane</keyword>
<feature type="transmembrane region" description="Helical" evidence="7">
    <location>
        <begin position="62"/>
        <end position="86"/>
    </location>
</feature>
<evidence type="ECO:0000256" key="4">
    <source>
        <dbReference type="ARBA" id="ARBA00022989"/>
    </source>
</evidence>
<dbReference type="RefSeq" id="WP_169434887.1">
    <property type="nucleotide sequence ID" value="NZ_CP051685.1"/>
</dbReference>
<feature type="transmembrane region" description="Helical" evidence="7">
    <location>
        <begin position="114"/>
        <end position="134"/>
    </location>
</feature>
<dbReference type="KEGG" id="mfy:HH212_07815"/>
<evidence type="ECO:0000256" key="2">
    <source>
        <dbReference type="ARBA" id="ARBA00022475"/>
    </source>
</evidence>
<feature type="transmembrane region" description="Helical" evidence="7">
    <location>
        <begin position="146"/>
        <end position="167"/>
    </location>
</feature>
<keyword evidence="2" id="KW-1003">Cell membrane</keyword>
<sequence length="184" mass="19913">MFYLHERVGFFTVRCSGDLESVRRAIEALWPRYFPNEALGITRMPALMADLFYADDLRLARLLAVASVVATGIAAFGIYVLAAYNVQRRAKEIVLRKLYGAGGAAVGRLVLREFALLVGAGALVGLPLAYVALQRYLGGFAERAPVGIWTIAAALLVALAVALGATLRHTLAAVRMRPLLALRE</sequence>
<name>A0A7Z2VVG1_9BURK</name>
<feature type="domain" description="ABC3 transporter permease C-terminal" evidence="8">
    <location>
        <begin position="65"/>
        <end position="172"/>
    </location>
</feature>
<organism evidence="9 10">
    <name type="scientific">Massilia forsythiae</name>
    <dbReference type="NCBI Taxonomy" id="2728020"/>
    <lineage>
        <taxon>Bacteria</taxon>
        <taxon>Pseudomonadati</taxon>
        <taxon>Pseudomonadota</taxon>
        <taxon>Betaproteobacteria</taxon>
        <taxon>Burkholderiales</taxon>
        <taxon>Oxalobacteraceae</taxon>
        <taxon>Telluria group</taxon>
        <taxon>Massilia</taxon>
    </lineage>
</organism>
<dbReference type="Pfam" id="PF02687">
    <property type="entry name" value="FtsX"/>
    <property type="match status" value="1"/>
</dbReference>
<gene>
    <name evidence="9" type="ORF">HH212_07815</name>
</gene>
<dbReference type="PANTHER" id="PTHR30572">
    <property type="entry name" value="MEMBRANE COMPONENT OF TRANSPORTER-RELATED"/>
    <property type="match status" value="1"/>
</dbReference>
<reference evidence="9 10" key="1">
    <citation type="submission" date="2020-04" db="EMBL/GenBank/DDBJ databases">
        <title>Genome sequencing of novel species.</title>
        <authorList>
            <person name="Heo J."/>
            <person name="Kim S.-J."/>
            <person name="Kim J.-S."/>
            <person name="Hong S.-B."/>
            <person name="Kwon S.-W."/>
        </authorList>
    </citation>
    <scope>NUCLEOTIDE SEQUENCE [LARGE SCALE GENOMIC DNA]</scope>
    <source>
        <strain evidence="9 10">GN2-R2</strain>
    </source>
</reference>
<comment type="similarity">
    <text evidence="6">Belongs to the ABC-4 integral membrane protein family.</text>
</comment>
<evidence type="ECO:0000256" key="3">
    <source>
        <dbReference type="ARBA" id="ARBA00022692"/>
    </source>
</evidence>
<evidence type="ECO:0000313" key="9">
    <source>
        <dbReference type="EMBL" id="QJD99938.1"/>
    </source>
</evidence>
<keyword evidence="10" id="KW-1185">Reference proteome</keyword>
<evidence type="ECO:0000259" key="8">
    <source>
        <dbReference type="Pfam" id="PF02687"/>
    </source>
</evidence>
<accession>A0A7Z2VVG1</accession>
<evidence type="ECO:0000313" key="10">
    <source>
        <dbReference type="Proteomes" id="UP000502415"/>
    </source>
</evidence>
<proteinExistence type="inferred from homology"/>
<dbReference type="GO" id="GO:0005886">
    <property type="term" value="C:plasma membrane"/>
    <property type="evidence" value="ECO:0007669"/>
    <property type="project" value="UniProtKB-SubCell"/>
</dbReference>
<dbReference type="AlphaFoldDB" id="A0A7Z2VVG1"/>
<evidence type="ECO:0000256" key="6">
    <source>
        <dbReference type="ARBA" id="ARBA00038076"/>
    </source>
</evidence>